<evidence type="ECO:0000313" key="1">
    <source>
        <dbReference type="EMBL" id="KAK4031204.1"/>
    </source>
</evidence>
<name>A0AAN6P3R3_9PEZI</name>
<evidence type="ECO:0000313" key="2">
    <source>
        <dbReference type="Proteomes" id="UP001303115"/>
    </source>
</evidence>
<organism evidence="1 2">
    <name type="scientific">Parachaetomium inaequale</name>
    <dbReference type="NCBI Taxonomy" id="2588326"/>
    <lineage>
        <taxon>Eukaryota</taxon>
        <taxon>Fungi</taxon>
        <taxon>Dikarya</taxon>
        <taxon>Ascomycota</taxon>
        <taxon>Pezizomycotina</taxon>
        <taxon>Sordariomycetes</taxon>
        <taxon>Sordariomycetidae</taxon>
        <taxon>Sordariales</taxon>
        <taxon>Chaetomiaceae</taxon>
        <taxon>Parachaetomium</taxon>
    </lineage>
</organism>
<reference evidence="2" key="1">
    <citation type="journal article" date="2023" name="Mol. Phylogenet. Evol.">
        <title>Genome-scale phylogeny and comparative genomics of the fungal order Sordariales.</title>
        <authorList>
            <person name="Hensen N."/>
            <person name="Bonometti L."/>
            <person name="Westerberg I."/>
            <person name="Brannstrom I.O."/>
            <person name="Guillou S."/>
            <person name="Cros-Aarteil S."/>
            <person name="Calhoun S."/>
            <person name="Haridas S."/>
            <person name="Kuo A."/>
            <person name="Mondo S."/>
            <person name="Pangilinan J."/>
            <person name="Riley R."/>
            <person name="LaButti K."/>
            <person name="Andreopoulos B."/>
            <person name="Lipzen A."/>
            <person name="Chen C."/>
            <person name="Yan M."/>
            <person name="Daum C."/>
            <person name="Ng V."/>
            <person name="Clum A."/>
            <person name="Steindorff A."/>
            <person name="Ohm R.A."/>
            <person name="Martin F."/>
            <person name="Silar P."/>
            <person name="Natvig D.O."/>
            <person name="Lalanne C."/>
            <person name="Gautier V."/>
            <person name="Ament-Velasquez S.L."/>
            <person name="Kruys A."/>
            <person name="Hutchinson M.I."/>
            <person name="Powell A.J."/>
            <person name="Barry K."/>
            <person name="Miller A.N."/>
            <person name="Grigoriev I.V."/>
            <person name="Debuchy R."/>
            <person name="Gladieux P."/>
            <person name="Hiltunen Thoren M."/>
            <person name="Johannesson H."/>
        </authorList>
    </citation>
    <scope>NUCLEOTIDE SEQUENCE [LARGE SCALE GENOMIC DNA]</scope>
    <source>
        <strain evidence="2">CBS 284.82</strain>
    </source>
</reference>
<dbReference type="Proteomes" id="UP001303115">
    <property type="component" value="Unassembled WGS sequence"/>
</dbReference>
<keyword evidence="2" id="KW-1185">Reference proteome</keyword>
<comment type="caution">
    <text evidence="1">The sequence shown here is derived from an EMBL/GenBank/DDBJ whole genome shotgun (WGS) entry which is preliminary data.</text>
</comment>
<dbReference type="EMBL" id="MU854993">
    <property type="protein sequence ID" value="KAK4031204.1"/>
    <property type="molecule type" value="Genomic_DNA"/>
</dbReference>
<gene>
    <name evidence="1" type="ORF">C8A01DRAFT_42314</name>
</gene>
<sequence>MTHFKRCDDHVHAIALDDYIVSIQPPASAHGPDTLGSLVTDADVTRPVNDVIRYQLREHFGLGDLQIYYVCPRARPDTPATFPREFERDWRFLFASLLRHGNPVLPGTDPASALARTIHITTPPRLPPHALTRLPSPGHGCHEPEMASRFPISAGSSTPPPDPLGLEFHPLPDVEPTASPDCPLQPAALVGAWQSFAPLVSLADIAIRVRSPNDQDGFDLAACVPADRVVCELNDPYRVSGEATVVVDAAVGTGQQQDPSLDDPVEDGDEIPIAPVGQVLVDELLDRICELFALSRDDLAKPGFKFVLPGMKVGLELYQLWAVV</sequence>
<accession>A0AAN6P3R3</accession>
<protein>
    <submittedName>
        <fullName evidence="1">Uncharacterized protein</fullName>
    </submittedName>
</protein>
<proteinExistence type="predicted"/>
<dbReference type="AlphaFoldDB" id="A0AAN6P3R3"/>